<keyword evidence="1" id="KW-0812">Transmembrane</keyword>
<dbReference type="EMBL" id="FOOT01000004">
    <property type="protein sequence ID" value="SFG89464.1"/>
    <property type="molecule type" value="Genomic_DNA"/>
</dbReference>
<keyword evidence="1" id="KW-1133">Transmembrane helix</keyword>
<feature type="transmembrane region" description="Helical" evidence="1">
    <location>
        <begin position="73"/>
        <end position="95"/>
    </location>
</feature>
<feature type="transmembrane region" description="Helical" evidence="1">
    <location>
        <begin position="47"/>
        <end position="67"/>
    </location>
</feature>
<evidence type="ECO:0000313" key="2">
    <source>
        <dbReference type="EMBL" id="SFG89464.1"/>
    </source>
</evidence>
<keyword evidence="1" id="KW-0472">Membrane</keyword>
<sequence>MNFEEIQKNWQTQQAPAAEAKAGGATAESDLLVRVKVLQRKVMRTNLLVAIVISLTAVAFVFILRPLLNPNTIWYDVGMGLTLGAAFALGLLHWFKSMPWKKQVNLSSKAYVEQVLKKLHYLNTANQRLTPFFMVAILAGINLIYFDIFWNENIKLRLVMHIMLNAFMISVGAISLYYSKRHNDQSYEPIIQELEELQQKLEEV</sequence>
<reference evidence="3" key="1">
    <citation type="submission" date="2016-10" db="EMBL/GenBank/DDBJ databases">
        <authorList>
            <person name="Varghese N."/>
            <person name="Submissions S."/>
        </authorList>
    </citation>
    <scope>NUCLEOTIDE SEQUENCE [LARGE SCALE GENOMIC DNA]</scope>
    <source>
        <strain evidence="3">LP51</strain>
    </source>
</reference>
<dbReference type="OrthoDB" id="852855at2"/>
<dbReference type="RefSeq" id="WP_092102118.1">
    <property type="nucleotide sequence ID" value="NZ_FOOT01000004.1"/>
</dbReference>
<protein>
    <submittedName>
        <fullName evidence="2">Uncharacterized protein</fullName>
    </submittedName>
</protein>
<feature type="transmembrane region" description="Helical" evidence="1">
    <location>
        <begin position="158"/>
        <end position="178"/>
    </location>
</feature>
<evidence type="ECO:0000313" key="3">
    <source>
        <dbReference type="Proteomes" id="UP000198724"/>
    </source>
</evidence>
<proteinExistence type="predicted"/>
<feature type="transmembrane region" description="Helical" evidence="1">
    <location>
        <begin position="129"/>
        <end position="146"/>
    </location>
</feature>
<keyword evidence="3" id="KW-1185">Reference proteome</keyword>
<name>A0A1I2VJI5_9BACT</name>
<dbReference type="AlphaFoldDB" id="A0A1I2VJI5"/>
<dbReference type="Proteomes" id="UP000198724">
    <property type="component" value="Unassembled WGS sequence"/>
</dbReference>
<organism evidence="2 3">
    <name type="scientific">Pontibacter chinhatensis</name>
    <dbReference type="NCBI Taxonomy" id="1436961"/>
    <lineage>
        <taxon>Bacteria</taxon>
        <taxon>Pseudomonadati</taxon>
        <taxon>Bacteroidota</taxon>
        <taxon>Cytophagia</taxon>
        <taxon>Cytophagales</taxon>
        <taxon>Hymenobacteraceae</taxon>
        <taxon>Pontibacter</taxon>
    </lineage>
</organism>
<dbReference type="STRING" id="1436961.SAMN05421739_104218"/>
<accession>A0A1I2VJI5</accession>
<gene>
    <name evidence="2" type="ORF">SAMN05421739_104218</name>
</gene>
<evidence type="ECO:0000256" key="1">
    <source>
        <dbReference type="SAM" id="Phobius"/>
    </source>
</evidence>